<reference evidence="1" key="1">
    <citation type="submission" date="2016-12" db="EMBL/GenBank/DDBJ databases">
        <title>Antibiotics of Bacillus amyloliquefaciens SYBC H47.</title>
        <authorList>
            <person name="Li X."/>
        </authorList>
    </citation>
    <scope>NUCLEOTIDE SEQUENCE</scope>
    <source>
        <strain evidence="1">SYBC H47</strain>
    </source>
</reference>
<dbReference type="Gene3D" id="1.10.1200.10">
    <property type="entry name" value="ACP-like"/>
    <property type="match status" value="1"/>
</dbReference>
<accession>A0A1S6KMD0</accession>
<dbReference type="RefSeq" id="WP_069473484.1">
    <property type="nucleotide sequence ID" value="NZ_WODE01000006.1"/>
</dbReference>
<protein>
    <submittedName>
        <fullName evidence="1">Difficidin polyketide synthase</fullName>
    </submittedName>
</protein>
<sequence>MEQTKEMKQIIAQIIQDIQEQQSYRAVEAGDDVRVIEDLGFSSLDIAQLVAQMEMETGVDPFSQGEAISSITTVGSICDIYQKYMDSAQS</sequence>
<dbReference type="PROSITE" id="PS50075">
    <property type="entry name" value="CARRIER"/>
    <property type="match status" value="1"/>
</dbReference>
<proteinExistence type="predicted"/>
<name>A0A1S6KMD0_BACAM</name>
<dbReference type="EMBL" id="KY358217">
    <property type="protein sequence ID" value="AQT19728.1"/>
    <property type="molecule type" value="Genomic_DNA"/>
</dbReference>
<dbReference type="PROSITE" id="PS00012">
    <property type="entry name" value="PHOSPHOPANTETHEINE"/>
    <property type="match status" value="1"/>
</dbReference>
<dbReference type="InterPro" id="IPR036736">
    <property type="entry name" value="ACP-like_sf"/>
</dbReference>
<gene>
    <name evidence="1" type="primary">dfnX</name>
</gene>
<dbReference type="SUPFAM" id="SSF47336">
    <property type="entry name" value="ACP-like"/>
    <property type="match status" value="1"/>
</dbReference>
<dbReference type="InterPro" id="IPR006162">
    <property type="entry name" value="Ppantetheine_attach_site"/>
</dbReference>
<dbReference type="InterPro" id="IPR009081">
    <property type="entry name" value="PP-bd_ACP"/>
</dbReference>
<organism evidence="1">
    <name type="scientific">Bacillus amyloliquefaciens</name>
    <name type="common">Bacillus velezensis</name>
    <dbReference type="NCBI Taxonomy" id="1390"/>
    <lineage>
        <taxon>Bacteria</taxon>
        <taxon>Bacillati</taxon>
        <taxon>Bacillota</taxon>
        <taxon>Bacilli</taxon>
        <taxon>Bacillales</taxon>
        <taxon>Bacillaceae</taxon>
        <taxon>Bacillus</taxon>
        <taxon>Bacillus amyloliquefaciens group</taxon>
    </lineage>
</organism>
<evidence type="ECO:0000313" key="1">
    <source>
        <dbReference type="EMBL" id="AQT19728.1"/>
    </source>
</evidence>
<dbReference type="AlphaFoldDB" id="A0A1S6KMD0"/>